<dbReference type="Pfam" id="PF00849">
    <property type="entry name" value="PseudoU_synth_2"/>
    <property type="match status" value="1"/>
</dbReference>
<proteinExistence type="predicted"/>
<evidence type="ECO:0000313" key="12">
    <source>
        <dbReference type="Proteomes" id="UP000603141"/>
    </source>
</evidence>
<evidence type="ECO:0000259" key="10">
    <source>
        <dbReference type="Pfam" id="PF00849"/>
    </source>
</evidence>
<dbReference type="InterPro" id="IPR006145">
    <property type="entry name" value="PsdUridine_synth_RsuA/RluA"/>
</dbReference>
<organism evidence="11 12">
    <name type="scientific">Luteolibacter pohnpeiensis</name>
    <dbReference type="NCBI Taxonomy" id="454153"/>
    <lineage>
        <taxon>Bacteria</taxon>
        <taxon>Pseudomonadati</taxon>
        <taxon>Verrucomicrobiota</taxon>
        <taxon>Verrucomicrobiia</taxon>
        <taxon>Verrucomicrobiales</taxon>
        <taxon>Verrucomicrobiaceae</taxon>
        <taxon>Luteolibacter</taxon>
    </lineage>
</organism>
<accession>A0A934S7D3</accession>
<keyword evidence="12" id="KW-1185">Reference proteome</keyword>
<dbReference type="Proteomes" id="UP000603141">
    <property type="component" value="Unassembled WGS sequence"/>
</dbReference>
<evidence type="ECO:0000256" key="5">
    <source>
        <dbReference type="ARBA" id="ARBA00038943"/>
    </source>
</evidence>
<comment type="function">
    <text evidence="4">Responsible for synthesis of pseudouridine from uracil-65 in transfer RNAs.</text>
</comment>
<comment type="catalytic activity">
    <reaction evidence="3">
        <text>uridine(65) in tRNA = pseudouridine(65) in tRNA</text>
        <dbReference type="Rhea" id="RHEA:42536"/>
        <dbReference type="Rhea" id="RHEA-COMP:10103"/>
        <dbReference type="Rhea" id="RHEA-COMP:10104"/>
        <dbReference type="ChEBI" id="CHEBI:65314"/>
        <dbReference type="ChEBI" id="CHEBI:65315"/>
        <dbReference type="EC" id="5.4.99.26"/>
    </reaction>
</comment>
<evidence type="ECO:0000256" key="4">
    <source>
        <dbReference type="ARBA" id="ARBA00037670"/>
    </source>
</evidence>
<dbReference type="EC" id="5.4.99.26" evidence="5"/>
<evidence type="ECO:0000313" key="11">
    <source>
        <dbReference type="EMBL" id="MBK1882645.1"/>
    </source>
</evidence>
<sequence>MLEILFQDEFLVAVNKPAGMMVHPGREPEPRENIAMKVLRDQLGARVHPIHRLDRPTSGVLLFALDKKTAGVAQQAFENRLVKKTYLAVIAGSAQEQWSCQEPIQPSPDDPPQAAETHFRRILFHPAGMHPADPELGLALIQARPVTGRFHQIRRHLLAAGTPIVGDFRYAGEALSHRLCGMFDLGTRMLLQASTLELVHPHSGEALKITAPIDVDFLKCFPEIESALD</sequence>
<dbReference type="Gene3D" id="3.30.2350.10">
    <property type="entry name" value="Pseudouridine synthase"/>
    <property type="match status" value="1"/>
</dbReference>
<protein>
    <recommendedName>
        <fullName evidence="6">tRNA pseudouridine synthase C</fullName>
        <ecNumber evidence="5">5.4.99.26</ecNumber>
    </recommendedName>
    <alternativeName>
        <fullName evidence="8">tRNA pseudouridine(65) synthase</fullName>
    </alternativeName>
    <alternativeName>
        <fullName evidence="9">tRNA pseudouridylate synthase C</fullName>
    </alternativeName>
    <alternativeName>
        <fullName evidence="7">tRNA-uridine isomerase C</fullName>
    </alternativeName>
</protein>
<keyword evidence="2" id="KW-0413">Isomerase</keyword>
<evidence type="ECO:0000256" key="8">
    <source>
        <dbReference type="ARBA" id="ARBA00041975"/>
    </source>
</evidence>
<evidence type="ECO:0000256" key="1">
    <source>
        <dbReference type="ARBA" id="ARBA00022694"/>
    </source>
</evidence>
<dbReference type="GO" id="GO:0000455">
    <property type="term" value="P:enzyme-directed rRNA pseudouridine synthesis"/>
    <property type="evidence" value="ECO:0007669"/>
    <property type="project" value="TreeGrafter"/>
</dbReference>
<dbReference type="AlphaFoldDB" id="A0A934S7D3"/>
<dbReference type="RefSeq" id="WP_200269973.1">
    <property type="nucleotide sequence ID" value="NZ_JAENIJ010000012.1"/>
</dbReference>
<evidence type="ECO:0000256" key="6">
    <source>
        <dbReference type="ARBA" id="ARBA00040675"/>
    </source>
</evidence>
<evidence type="ECO:0000256" key="3">
    <source>
        <dbReference type="ARBA" id="ARBA00036607"/>
    </source>
</evidence>
<dbReference type="GO" id="GO:0160149">
    <property type="term" value="F:tRNA pseudouridine(65) synthase activity"/>
    <property type="evidence" value="ECO:0007669"/>
    <property type="project" value="UniProtKB-EC"/>
</dbReference>
<evidence type="ECO:0000256" key="7">
    <source>
        <dbReference type="ARBA" id="ARBA00041803"/>
    </source>
</evidence>
<evidence type="ECO:0000256" key="9">
    <source>
        <dbReference type="ARBA" id="ARBA00043049"/>
    </source>
</evidence>
<dbReference type="GO" id="GO:0003723">
    <property type="term" value="F:RNA binding"/>
    <property type="evidence" value="ECO:0007669"/>
    <property type="project" value="InterPro"/>
</dbReference>
<dbReference type="InterPro" id="IPR020103">
    <property type="entry name" value="PsdUridine_synth_cat_dom_sf"/>
</dbReference>
<feature type="domain" description="Pseudouridine synthase RsuA/RluA-like" evidence="10">
    <location>
        <begin position="11"/>
        <end position="158"/>
    </location>
</feature>
<evidence type="ECO:0000256" key="2">
    <source>
        <dbReference type="ARBA" id="ARBA00023235"/>
    </source>
</evidence>
<keyword evidence="1" id="KW-0819">tRNA processing</keyword>
<dbReference type="PANTHER" id="PTHR21600">
    <property type="entry name" value="MITOCHONDRIAL RNA PSEUDOURIDINE SYNTHASE"/>
    <property type="match status" value="1"/>
</dbReference>
<comment type="caution">
    <text evidence="11">The sequence shown here is derived from an EMBL/GenBank/DDBJ whole genome shotgun (WGS) entry which is preliminary data.</text>
</comment>
<dbReference type="InterPro" id="IPR006224">
    <property type="entry name" value="PsdUridine_synth_RluA-like_CS"/>
</dbReference>
<reference evidence="11" key="1">
    <citation type="submission" date="2021-01" db="EMBL/GenBank/DDBJ databases">
        <title>Modified the classification status of verrucomicrobia.</title>
        <authorList>
            <person name="Feng X."/>
        </authorList>
    </citation>
    <scope>NUCLEOTIDE SEQUENCE</scope>
    <source>
        <strain evidence="11">KCTC 22041</strain>
    </source>
</reference>
<dbReference type="InterPro" id="IPR050188">
    <property type="entry name" value="RluA_PseudoU_synthase"/>
</dbReference>
<dbReference type="EMBL" id="JAENIJ010000012">
    <property type="protein sequence ID" value="MBK1882645.1"/>
    <property type="molecule type" value="Genomic_DNA"/>
</dbReference>
<gene>
    <name evidence="11" type="ORF">JIN85_09470</name>
</gene>
<dbReference type="PROSITE" id="PS01129">
    <property type="entry name" value="PSI_RLU"/>
    <property type="match status" value="1"/>
</dbReference>
<dbReference type="SUPFAM" id="SSF55120">
    <property type="entry name" value="Pseudouridine synthase"/>
    <property type="match status" value="1"/>
</dbReference>
<name>A0A934S7D3_9BACT</name>
<dbReference type="PANTHER" id="PTHR21600:SF56">
    <property type="entry name" value="TRNA PSEUDOURIDINE SYNTHASE C"/>
    <property type="match status" value="1"/>
</dbReference>
<dbReference type="GO" id="GO:0008033">
    <property type="term" value="P:tRNA processing"/>
    <property type="evidence" value="ECO:0007669"/>
    <property type="project" value="UniProtKB-KW"/>
</dbReference>